<feature type="transmembrane region" description="Helical" evidence="1">
    <location>
        <begin position="245"/>
        <end position="266"/>
    </location>
</feature>
<comment type="caution">
    <text evidence="2">The sequence shown here is derived from an EMBL/GenBank/DDBJ whole genome shotgun (WGS) entry which is preliminary data.</text>
</comment>
<dbReference type="Pfam" id="PF12679">
    <property type="entry name" value="ABC2_membrane_2"/>
    <property type="match status" value="1"/>
</dbReference>
<gene>
    <name evidence="2" type="ORF">ACFQ2I_17465</name>
</gene>
<dbReference type="RefSeq" id="WP_377566422.1">
    <property type="nucleotide sequence ID" value="NZ_JBHTJZ010000033.1"/>
</dbReference>
<dbReference type="EMBL" id="JBHTJZ010000033">
    <property type="protein sequence ID" value="MFD0961140.1"/>
    <property type="molecule type" value="Genomic_DNA"/>
</dbReference>
<evidence type="ECO:0000256" key="1">
    <source>
        <dbReference type="SAM" id="Phobius"/>
    </source>
</evidence>
<feature type="transmembrane region" description="Helical" evidence="1">
    <location>
        <begin position="137"/>
        <end position="159"/>
    </location>
</feature>
<sequence length="273" mass="29930">MRHSAQIALREIRMGLRNPWSYSFMALFSLFMLSLLLINAQGYAEGYSGITGTMMNLILYLLPLMALMLGSFSITGEKEEGNGELLSTYPLRTSAFLAGKYAGLIIVMISIVSIGFGLAGSISFLTGQGFSLQAYTLLLALSVSLVLMYTAIALLIGTLASNRWQALTVSVGIWFFTVIAWPALLIAALGMMPYMWIKPAVSALTVLNPAELSRLFIVVKLGGGAVLGPDYYEWVKWVRKPSGTLAFFLAVSLWIGMLTGMSIGLWERRRKRV</sequence>
<keyword evidence="3" id="KW-1185">Reference proteome</keyword>
<dbReference type="PANTHER" id="PTHR43471">
    <property type="entry name" value="ABC TRANSPORTER PERMEASE"/>
    <property type="match status" value="1"/>
</dbReference>
<dbReference type="PANTHER" id="PTHR43471:SF1">
    <property type="entry name" value="ABC TRANSPORTER PERMEASE PROTEIN NOSY-RELATED"/>
    <property type="match status" value="1"/>
</dbReference>
<evidence type="ECO:0000313" key="2">
    <source>
        <dbReference type="EMBL" id="MFD0961140.1"/>
    </source>
</evidence>
<feature type="transmembrane region" description="Helical" evidence="1">
    <location>
        <begin position="101"/>
        <end position="125"/>
    </location>
</feature>
<feature type="transmembrane region" description="Helical" evidence="1">
    <location>
        <begin position="20"/>
        <end position="40"/>
    </location>
</feature>
<feature type="transmembrane region" description="Helical" evidence="1">
    <location>
        <begin position="171"/>
        <end position="197"/>
    </location>
</feature>
<accession>A0ABW3HUG1</accession>
<protein>
    <submittedName>
        <fullName evidence="2">ABC transporter permease</fullName>
    </submittedName>
</protein>
<keyword evidence="1" id="KW-0472">Membrane</keyword>
<reference evidence="3" key="1">
    <citation type="journal article" date="2019" name="Int. J. Syst. Evol. Microbiol.">
        <title>The Global Catalogue of Microorganisms (GCM) 10K type strain sequencing project: providing services to taxonomists for standard genome sequencing and annotation.</title>
        <authorList>
            <consortium name="The Broad Institute Genomics Platform"/>
            <consortium name="The Broad Institute Genome Sequencing Center for Infectious Disease"/>
            <person name="Wu L."/>
            <person name="Ma J."/>
        </authorList>
    </citation>
    <scope>NUCLEOTIDE SEQUENCE [LARGE SCALE GENOMIC DNA]</scope>
    <source>
        <strain evidence="3">CCUG 59129</strain>
    </source>
</reference>
<dbReference type="Proteomes" id="UP001596989">
    <property type="component" value="Unassembled WGS sequence"/>
</dbReference>
<keyword evidence="1" id="KW-1133">Transmembrane helix</keyword>
<keyword evidence="1" id="KW-0812">Transmembrane</keyword>
<feature type="transmembrane region" description="Helical" evidence="1">
    <location>
        <begin position="46"/>
        <end position="69"/>
    </location>
</feature>
<proteinExistence type="predicted"/>
<evidence type="ECO:0000313" key="3">
    <source>
        <dbReference type="Proteomes" id="UP001596989"/>
    </source>
</evidence>
<organism evidence="2 3">
    <name type="scientific">Paenibacillus chungangensis</name>
    <dbReference type="NCBI Taxonomy" id="696535"/>
    <lineage>
        <taxon>Bacteria</taxon>
        <taxon>Bacillati</taxon>
        <taxon>Bacillota</taxon>
        <taxon>Bacilli</taxon>
        <taxon>Bacillales</taxon>
        <taxon>Paenibacillaceae</taxon>
        <taxon>Paenibacillus</taxon>
    </lineage>
</organism>
<name>A0ABW3HUG1_9BACL</name>